<keyword evidence="2" id="KW-1185">Reference proteome</keyword>
<dbReference type="EMBL" id="JAUKUD010000005">
    <property type="protein sequence ID" value="KAK0742696.1"/>
    <property type="molecule type" value="Genomic_DNA"/>
</dbReference>
<proteinExistence type="predicted"/>
<evidence type="ECO:0000313" key="1">
    <source>
        <dbReference type="EMBL" id="KAK0742696.1"/>
    </source>
</evidence>
<dbReference type="AlphaFoldDB" id="A0AA40K1T3"/>
<comment type="caution">
    <text evidence="1">The sequence shown here is derived from an EMBL/GenBank/DDBJ whole genome shotgun (WGS) entry which is preliminary data.</text>
</comment>
<organism evidence="1 2">
    <name type="scientific">Schizothecium vesticola</name>
    <dbReference type="NCBI Taxonomy" id="314040"/>
    <lineage>
        <taxon>Eukaryota</taxon>
        <taxon>Fungi</taxon>
        <taxon>Dikarya</taxon>
        <taxon>Ascomycota</taxon>
        <taxon>Pezizomycotina</taxon>
        <taxon>Sordariomycetes</taxon>
        <taxon>Sordariomycetidae</taxon>
        <taxon>Sordariales</taxon>
        <taxon>Schizotheciaceae</taxon>
        <taxon>Schizothecium</taxon>
    </lineage>
</organism>
<name>A0AA40K1T3_9PEZI</name>
<evidence type="ECO:0000313" key="2">
    <source>
        <dbReference type="Proteomes" id="UP001172155"/>
    </source>
</evidence>
<gene>
    <name evidence="1" type="ORF">B0T18DRAFT_413538</name>
</gene>
<protein>
    <submittedName>
        <fullName evidence="1">Uncharacterized protein</fullName>
    </submittedName>
</protein>
<accession>A0AA40K1T3</accession>
<dbReference type="Proteomes" id="UP001172155">
    <property type="component" value="Unassembled WGS sequence"/>
</dbReference>
<sequence>MFLRNLGTLASAPSAAAILFFLCTVTGSFLSLGISSSTATKLLSQHVPRKVPRGELPQLLRSRGGNLGPTTMLLEWQVPLKVPIGELPQLFSGGRSNFSPPVGAIDVRGCDAGSGQSRCSDGEEGHHGGEVLKLHVCLG</sequence>
<reference evidence="1" key="1">
    <citation type="submission" date="2023-06" db="EMBL/GenBank/DDBJ databases">
        <title>Genome-scale phylogeny and comparative genomics of the fungal order Sordariales.</title>
        <authorList>
            <consortium name="Lawrence Berkeley National Laboratory"/>
            <person name="Hensen N."/>
            <person name="Bonometti L."/>
            <person name="Westerberg I."/>
            <person name="Brannstrom I.O."/>
            <person name="Guillou S."/>
            <person name="Cros-Aarteil S."/>
            <person name="Calhoun S."/>
            <person name="Haridas S."/>
            <person name="Kuo A."/>
            <person name="Mondo S."/>
            <person name="Pangilinan J."/>
            <person name="Riley R."/>
            <person name="LaButti K."/>
            <person name="Andreopoulos B."/>
            <person name="Lipzen A."/>
            <person name="Chen C."/>
            <person name="Yanf M."/>
            <person name="Daum C."/>
            <person name="Ng V."/>
            <person name="Clum A."/>
            <person name="Steindorff A."/>
            <person name="Ohm R."/>
            <person name="Martin F."/>
            <person name="Silar P."/>
            <person name="Natvig D."/>
            <person name="Lalanne C."/>
            <person name="Gautier V."/>
            <person name="Ament-velasquez S.L."/>
            <person name="Kruys A."/>
            <person name="Hutchinson M.I."/>
            <person name="Powell A.J."/>
            <person name="Barry K."/>
            <person name="Miller A.N."/>
            <person name="Grigoriev I.V."/>
            <person name="Debuchy R."/>
            <person name="Gladieux P."/>
            <person name="Thoren M.H."/>
            <person name="Johannesson H."/>
        </authorList>
    </citation>
    <scope>NUCLEOTIDE SEQUENCE</scope>
    <source>
        <strain evidence="1">SMH3187-1</strain>
    </source>
</reference>